<dbReference type="OrthoDB" id="5797053at2759"/>
<name>A0A183FMP4_HELPZ</name>
<dbReference type="EMBL" id="UZAH01026225">
    <property type="protein sequence ID" value="VDO77386.1"/>
    <property type="molecule type" value="Genomic_DNA"/>
</dbReference>
<organism evidence="2 3">
    <name type="scientific">Heligmosomoides polygyrus</name>
    <name type="common">Parasitic roundworm</name>
    <dbReference type="NCBI Taxonomy" id="6339"/>
    <lineage>
        <taxon>Eukaryota</taxon>
        <taxon>Metazoa</taxon>
        <taxon>Ecdysozoa</taxon>
        <taxon>Nematoda</taxon>
        <taxon>Chromadorea</taxon>
        <taxon>Rhabditida</taxon>
        <taxon>Rhabditina</taxon>
        <taxon>Rhabditomorpha</taxon>
        <taxon>Strongyloidea</taxon>
        <taxon>Heligmosomidae</taxon>
        <taxon>Heligmosomoides</taxon>
    </lineage>
</organism>
<gene>
    <name evidence="1" type="ORF">HPBE_LOCUS8688</name>
</gene>
<accession>A0A3P7XS39</accession>
<reference evidence="3" key="2">
    <citation type="submission" date="2019-09" db="UniProtKB">
        <authorList>
            <consortium name="WormBaseParasite"/>
        </authorList>
    </citation>
    <scope>IDENTIFICATION</scope>
</reference>
<protein>
    <submittedName>
        <fullName evidence="3">F-box/LRR-repeat protein 7</fullName>
    </submittedName>
</protein>
<evidence type="ECO:0000313" key="2">
    <source>
        <dbReference type="Proteomes" id="UP000050761"/>
    </source>
</evidence>
<dbReference type="Proteomes" id="UP000050761">
    <property type="component" value="Unassembled WGS sequence"/>
</dbReference>
<reference evidence="1 2" key="1">
    <citation type="submission" date="2018-11" db="EMBL/GenBank/DDBJ databases">
        <authorList>
            <consortium name="Pathogen Informatics"/>
        </authorList>
    </citation>
    <scope>NUCLEOTIDE SEQUENCE [LARGE SCALE GENOMIC DNA]</scope>
</reference>
<evidence type="ECO:0000313" key="3">
    <source>
        <dbReference type="WBParaSite" id="HPBE_0000868701-mRNA-1"/>
    </source>
</evidence>
<accession>A0A183FMP4</accession>
<sequence>MNYLTDGYQGVINVATEILRPERFCSLELKWCELNETPNILHCLRELCLESLADTPQARWICSQIPDTPSLADQFLNVHQTKRYKTRKPYHDRYESGSTLHDEL</sequence>
<dbReference type="AlphaFoldDB" id="A0A183FMP4"/>
<keyword evidence="2" id="KW-1185">Reference proteome</keyword>
<dbReference type="WBParaSite" id="HPBE_0000868701-mRNA-1">
    <property type="protein sequence ID" value="HPBE_0000868701-mRNA-1"/>
    <property type="gene ID" value="HPBE_0000868701"/>
</dbReference>
<evidence type="ECO:0000313" key="1">
    <source>
        <dbReference type="EMBL" id="VDO77386.1"/>
    </source>
</evidence>
<proteinExistence type="predicted"/>